<dbReference type="Proteomes" id="UP000805193">
    <property type="component" value="Unassembled WGS sequence"/>
</dbReference>
<keyword evidence="2" id="KW-1185">Reference proteome</keyword>
<reference evidence="1 2" key="1">
    <citation type="journal article" date="2020" name="Cell">
        <title>Large-Scale Comparative Analyses of Tick Genomes Elucidate Their Genetic Diversity and Vector Capacities.</title>
        <authorList>
            <consortium name="Tick Genome and Microbiome Consortium (TIGMIC)"/>
            <person name="Jia N."/>
            <person name="Wang J."/>
            <person name="Shi W."/>
            <person name="Du L."/>
            <person name="Sun Y."/>
            <person name="Zhan W."/>
            <person name="Jiang J.F."/>
            <person name="Wang Q."/>
            <person name="Zhang B."/>
            <person name="Ji P."/>
            <person name="Bell-Sakyi L."/>
            <person name="Cui X.M."/>
            <person name="Yuan T.T."/>
            <person name="Jiang B.G."/>
            <person name="Yang W.F."/>
            <person name="Lam T.T."/>
            <person name="Chang Q.C."/>
            <person name="Ding S.J."/>
            <person name="Wang X.J."/>
            <person name="Zhu J.G."/>
            <person name="Ruan X.D."/>
            <person name="Zhao L."/>
            <person name="Wei J.T."/>
            <person name="Ye R.Z."/>
            <person name="Que T.C."/>
            <person name="Du C.H."/>
            <person name="Zhou Y.H."/>
            <person name="Cheng J.X."/>
            <person name="Dai P.F."/>
            <person name="Guo W.B."/>
            <person name="Han X.H."/>
            <person name="Huang E.J."/>
            <person name="Li L.F."/>
            <person name="Wei W."/>
            <person name="Gao Y.C."/>
            <person name="Liu J.Z."/>
            <person name="Shao H.Z."/>
            <person name="Wang X."/>
            <person name="Wang C.C."/>
            <person name="Yang T.C."/>
            <person name="Huo Q.B."/>
            <person name="Li W."/>
            <person name="Chen H.Y."/>
            <person name="Chen S.E."/>
            <person name="Zhou L.G."/>
            <person name="Ni X.B."/>
            <person name="Tian J.H."/>
            <person name="Sheng Y."/>
            <person name="Liu T."/>
            <person name="Pan Y.S."/>
            <person name="Xia L.Y."/>
            <person name="Li J."/>
            <person name="Zhao F."/>
            <person name="Cao W.C."/>
        </authorList>
    </citation>
    <scope>NUCLEOTIDE SEQUENCE [LARGE SCALE GENOMIC DNA]</scope>
    <source>
        <strain evidence="1">Iper-2018</strain>
    </source>
</reference>
<evidence type="ECO:0000313" key="1">
    <source>
        <dbReference type="EMBL" id="KAG0425025.1"/>
    </source>
</evidence>
<sequence length="106" mass="12242">MDDEEKDGRVRRRRRGEQEEEEEDRRRGGRSCKDVVDLQRRFAGQRSLDMAEPYLFGWYVGQSEASLDLKKPDFWVLCPEWGRRTVQVPTVAAEVVGSPASARGEL</sequence>
<dbReference type="EMBL" id="JABSTQ010009901">
    <property type="protein sequence ID" value="KAG0425025.1"/>
    <property type="molecule type" value="Genomic_DNA"/>
</dbReference>
<protein>
    <submittedName>
        <fullName evidence="1">Uncharacterized protein</fullName>
    </submittedName>
</protein>
<evidence type="ECO:0000313" key="2">
    <source>
        <dbReference type="Proteomes" id="UP000805193"/>
    </source>
</evidence>
<accession>A0AC60PVK7</accession>
<gene>
    <name evidence="1" type="ORF">HPB47_027782</name>
</gene>
<proteinExistence type="predicted"/>
<organism evidence="1 2">
    <name type="scientific">Ixodes persulcatus</name>
    <name type="common">Taiga tick</name>
    <dbReference type="NCBI Taxonomy" id="34615"/>
    <lineage>
        <taxon>Eukaryota</taxon>
        <taxon>Metazoa</taxon>
        <taxon>Ecdysozoa</taxon>
        <taxon>Arthropoda</taxon>
        <taxon>Chelicerata</taxon>
        <taxon>Arachnida</taxon>
        <taxon>Acari</taxon>
        <taxon>Parasitiformes</taxon>
        <taxon>Ixodida</taxon>
        <taxon>Ixodoidea</taxon>
        <taxon>Ixodidae</taxon>
        <taxon>Ixodinae</taxon>
        <taxon>Ixodes</taxon>
    </lineage>
</organism>
<name>A0AC60PVK7_IXOPE</name>
<comment type="caution">
    <text evidence="1">The sequence shown here is derived from an EMBL/GenBank/DDBJ whole genome shotgun (WGS) entry which is preliminary data.</text>
</comment>